<gene>
    <name evidence="4" type="ORF">CWB96_13070</name>
    <name evidence="3" type="ORF">CWB97_03055</name>
</gene>
<evidence type="ECO:0000313" key="6">
    <source>
        <dbReference type="Proteomes" id="UP000307706"/>
    </source>
</evidence>
<evidence type="ECO:0000313" key="5">
    <source>
        <dbReference type="Proteomes" id="UP000305730"/>
    </source>
</evidence>
<dbReference type="GO" id="GO:0071111">
    <property type="term" value="F:cyclic-guanylate-specific phosphodiesterase activity"/>
    <property type="evidence" value="ECO:0007669"/>
    <property type="project" value="InterPro"/>
</dbReference>
<dbReference type="PANTHER" id="PTHR33121:SF79">
    <property type="entry name" value="CYCLIC DI-GMP PHOSPHODIESTERASE PDED-RELATED"/>
    <property type="match status" value="1"/>
</dbReference>
<proteinExistence type="predicted"/>
<evidence type="ECO:0000256" key="1">
    <source>
        <dbReference type="SAM" id="Phobius"/>
    </source>
</evidence>
<reference evidence="4 6" key="1">
    <citation type="submission" date="2017-12" db="EMBL/GenBank/DDBJ databases">
        <authorList>
            <person name="Paulsen S."/>
            <person name="Gram L.K."/>
        </authorList>
    </citation>
    <scope>NUCLEOTIDE SEQUENCE [LARGE SCALE GENOMIC DNA]</scope>
    <source>
        <strain evidence="4 6">S2231</strain>
        <strain evidence="3">S2233</strain>
    </source>
</reference>
<dbReference type="Proteomes" id="UP000307706">
    <property type="component" value="Unassembled WGS sequence"/>
</dbReference>
<name>A0A5S3XMS3_9GAMM</name>
<dbReference type="Pfam" id="PF00563">
    <property type="entry name" value="EAL"/>
    <property type="match status" value="1"/>
</dbReference>
<dbReference type="Proteomes" id="UP000305730">
    <property type="component" value="Unassembled WGS sequence"/>
</dbReference>
<dbReference type="InterPro" id="IPR035919">
    <property type="entry name" value="EAL_sf"/>
</dbReference>
<dbReference type="InterPro" id="IPR000160">
    <property type="entry name" value="GGDEF_dom"/>
</dbReference>
<feature type="transmembrane region" description="Helical" evidence="1">
    <location>
        <begin position="12"/>
        <end position="30"/>
    </location>
</feature>
<feature type="transmembrane region" description="Helical" evidence="1">
    <location>
        <begin position="60"/>
        <end position="80"/>
    </location>
</feature>
<reference evidence="4" key="3">
    <citation type="submission" date="2019-09" db="EMBL/GenBank/DDBJ databases">
        <title>Co-occurence of chitin degradation, pigmentation and bioactivity in marine Pseudoalteromonas.</title>
        <authorList>
            <person name="Sonnenschein E.C."/>
            <person name="Bech P.K."/>
        </authorList>
    </citation>
    <scope>NUCLEOTIDE SEQUENCE</scope>
    <source>
        <strain evidence="4">S2231</strain>
        <strain evidence="3 5">S2233</strain>
    </source>
</reference>
<organism evidence="4 6">
    <name type="scientific">Pseudoalteromonas citrea</name>
    <dbReference type="NCBI Taxonomy" id="43655"/>
    <lineage>
        <taxon>Bacteria</taxon>
        <taxon>Pseudomonadati</taxon>
        <taxon>Pseudomonadota</taxon>
        <taxon>Gammaproteobacteria</taxon>
        <taxon>Alteromonadales</taxon>
        <taxon>Pseudoalteromonadaceae</taxon>
        <taxon>Pseudoalteromonas</taxon>
    </lineage>
</organism>
<dbReference type="InterPro" id="IPR001633">
    <property type="entry name" value="EAL_dom"/>
</dbReference>
<dbReference type="InterPro" id="IPR029787">
    <property type="entry name" value="Nucleotide_cyclase"/>
</dbReference>
<evidence type="ECO:0000259" key="2">
    <source>
        <dbReference type="PROSITE" id="PS50883"/>
    </source>
</evidence>
<protein>
    <submittedName>
        <fullName evidence="4">GGDEF domain-containing protein</fullName>
    </submittedName>
</protein>
<dbReference type="InterPro" id="IPR050706">
    <property type="entry name" value="Cyclic-di-GMP_PDE-like"/>
</dbReference>
<evidence type="ECO:0000313" key="4">
    <source>
        <dbReference type="EMBL" id="TMP57717.1"/>
    </source>
</evidence>
<dbReference type="RefSeq" id="WP_138594950.1">
    <property type="nucleotide sequence ID" value="NZ_PNCK01000013.1"/>
</dbReference>
<dbReference type="AlphaFoldDB" id="A0A5S3XMS3"/>
<dbReference type="InterPro" id="IPR043128">
    <property type="entry name" value="Rev_trsase/Diguanyl_cyclase"/>
</dbReference>
<dbReference type="SUPFAM" id="SSF141868">
    <property type="entry name" value="EAL domain-like"/>
    <property type="match status" value="1"/>
</dbReference>
<keyword evidence="1" id="KW-0812">Transmembrane</keyword>
<accession>A0A5S3XMS3</accession>
<dbReference type="EMBL" id="PNCK01000013">
    <property type="protein sequence ID" value="TMP45850.1"/>
    <property type="molecule type" value="Genomic_DNA"/>
</dbReference>
<comment type="caution">
    <text evidence="4">The sequence shown here is derived from an EMBL/GenBank/DDBJ whole genome shotgun (WGS) entry which is preliminary data.</text>
</comment>
<dbReference type="CDD" id="cd01948">
    <property type="entry name" value="EAL"/>
    <property type="match status" value="1"/>
</dbReference>
<sequence>MGSLAVIVVTKAANLRILHALTASISLAILALNLEWLQYLLGLSLLGHILFSLRHNDDNYLFLVCFASVIFIVLLGGQILWSWPGILTVSVVTILYLGQLLALNHIPETVPAQHEVVSDQAHDILGLPDRASLRAAFTDYRVTEPGPAMLVMVRLEGFEQVNLHLGREFGDLLLAQSANRIKQQLQSHDVVAIANGNDMSRVAHLGGLHFVFVCGLSNQKHLHEQLIDDIIRSTLKPFNVGNCTLEVSARASYVNCDEELGQFDNLITCAFLALDSQPNRSVCAYQQQMQITKLEQQARLAELAHIDFRSEFELYFQPVIRHKDGEIEFLELLLRWQHPKQGILAAGQFIEDIRLAGLAVPVAYYVIERAAEIAMALRMDNIHMPLSVNVFGPEMLHEEFIEFLDRILLEHHLLPGDLIIECPSALFMSLDAQGVAMVARLRSIGVRLCVDGFGEAPLILAKLPKLSVDYVKVGRSLTAEHQQQGQFKSVVRGMVEMQQQLNSKVICEGVETQEQLNFVQNLDTFAAQGYFFARPLSSVGMISWLKQWKIEHE</sequence>
<keyword evidence="1" id="KW-0472">Membrane</keyword>
<dbReference type="Gene3D" id="3.20.20.450">
    <property type="entry name" value="EAL domain"/>
    <property type="match status" value="1"/>
</dbReference>
<dbReference type="PROSITE" id="PS50883">
    <property type="entry name" value="EAL"/>
    <property type="match status" value="1"/>
</dbReference>
<dbReference type="OrthoDB" id="6286573at2"/>
<evidence type="ECO:0000313" key="3">
    <source>
        <dbReference type="EMBL" id="TMP45850.1"/>
    </source>
</evidence>
<dbReference type="EMBL" id="PNCL01000067">
    <property type="protein sequence ID" value="TMP57717.1"/>
    <property type="molecule type" value="Genomic_DNA"/>
</dbReference>
<reference evidence="6" key="2">
    <citation type="submission" date="2019-06" db="EMBL/GenBank/DDBJ databases">
        <title>Co-occurence of chitin degradation, pigmentation and bioactivity in marine Pseudoalteromonas.</title>
        <authorList>
            <person name="Sonnenschein E.C."/>
            <person name="Bech P.K."/>
        </authorList>
    </citation>
    <scope>NUCLEOTIDE SEQUENCE [LARGE SCALE GENOMIC DNA]</scope>
    <source>
        <strain evidence="6">S2231</strain>
    </source>
</reference>
<dbReference type="PANTHER" id="PTHR33121">
    <property type="entry name" value="CYCLIC DI-GMP PHOSPHODIESTERASE PDEF"/>
    <property type="match status" value="1"/>
</dbReference>
<dbReference type="SUPFAM" id="SSF55073">
    <property type="entry name" value="Nucleotide cyclase"/>
    <property type="match status" value="1"/>
</dbReference>
<dbReference type="Pfam" id="PF00990">
    <property type="entry name" value="GGDEF"/>
    <property type="match status" value="1"/>
</dbReference>
<dbReference type="SMART" id="SM00052">
    <property type="entry name" value="EAL"/>
    <property type="match status" value="1"/>
</dbReference>
<feature type="domain" description="EAL" evidence="2">
    <location>
        <begin position="293"/>
        <end position="549"/>
    </location>
</feature>
<keyword evidence="5" id="KW-1185">Reference proteome</keyword>
<keyword evidence="1" id="KW-1133">Transmembrane helix</keyword>
<feature type="transmembrane region" description="Helical" evidence="1">
    <location>
        <begin position="36"/>
        <end position="53"/>
    </location>
</feature>
<dbReference type="Gene3D" id="3.30.70.270">
    <property type="match status" value="1"/>
</dbReference>